<gene>
    <name evidence="6" type="ordered locus">Desti_2437</name>
</gene>
<feature type="repeat" description="TPR" evidence="3">
    <location>
        <begin position="541"/>
        <end position="574"/>
    </location>
</feature>
<dbReference type="RefSeq" id="WP_014810262.1">
    <property type="nucleotide sequence ID" value="NC_018025.1"/>
</dbReference>
<dbReference type="PANTHER" id="PTHR45586:SF1">
    <property type="entry name" value="LIPOPOLYSACCHARIDE ASSEMBLY PROTEIN B"/>
    <property type="match status" value="1"/>
</dbReference>
<dbReference type="eggNOG" id="COG0457">
    <property type="taxonomic scope" value="Bacteria"/>
</dbReference>
<keyword evidence="2 3" id="KW-0802">TPR repeat</keyword>
<dbReference type="STRING" id="706587.Desti_2437"/>
<dbReference type="PANTHER" id="PTHR45586">
    <property type="entry name" value="TPR REPEAT-CONTAINING PROTEIN PA4667"/>
    <property type="match status" value="1"/>
</dbReference>
<evidence type="ECO:0000256" key="4">
    <source>
        <dbReference type="SAM" id="MobiDB-lite"/>
    </source>
</evidence>
<evidence type="ECO:0000313" key="6">
    <source>
        <dbReference type="EMBL" id="AFM25119.1"/>
    </source>
</evidence>
<dbReference type="InterPro" id="IPR036514">
    <property type="entry name" value="SGNH_hydro_sf"/>
</dbReference>
<dbReference type="OrthoDB" id="5431950at2"/>
<dbReference type="AlphaFoldDB" id="I4C6C8"/>
<sequence length="737" mass="82335">MKSRKIKKAPGKAQKSEQSQISGRKEKISDTEPTQHAGFRFRDVLFGLVVCLAFFFLVESALRLAGFPPQTEGGDPFVGFSGIHPLFRVENGIAHTAPEKLRYFNEASFKVPKPSGTVRVFCFGGSTTYGHPFDGRTSFPRWLQDLLNAADPQHTYEVLNAGGISYASYRILPIIEETLKYQPDLMVVYTGQNEFLERRTYSGLLDKPSGFLALGARLESFHTFRALQLLLQPFTSADRKTSPSPKLSQDSRKPVLQGEVSAILDRSAGLELYHRDDVFAKGVEEHLDHNLRAIISTCTKAGVRLILVHPASNLKDFSPFKSESSPELSAADKREIMSNAGRLEKVFESGDFQATLQPIQELIEKDRLNAKLHFLHGRALLKAKQYDAARQAFVRAKDLDVCPLRCTSVLENKILSVAKETKTVLVPFKDALDGKAAQSGDRSGIPGNESFLDHVHPTIENHQFLAEMILEEIRKNGFVKSTKTLSRDDIQVVYDKGMSSLEPEYFGLRDLNLAKTLRWAGKKEEARFALQKATEHLPDNIEIHKMLGSYYLEDGDHEKAITEYKTAVALSKEDPELMFSLAVAYYRSGKSSDAEGIYTKLINREKPLAEAYGNLAMMYLEQGRIADASALLKNALDQNPDASVLFSPYALALAMSDRVEEAVPWMIRAVDAEPGDSAALYNLAGMYAISGKTEKALDTLDRALHAGYSNWEKLSRDPVFHSVRSTPEFERILQRIR</sequence>
<dbReference type="InterPro" id="IPR051012">
    <property type="entry name" value="CellSynth/LPSAsmb/PSIAsmb"/>
</dbReference>
<dbReference type="Proteomes" id="UP000006055">
    <property type="component" value="Chromosome"/>
</dbReference>
<keyword evidence="5" id="KW-0472">Membrane</keyword>
<dbReference type="SUPFAM" id="SSF52266">
    <property type="entry name" value="SGNH hydrolase"/>
    <property type="match status" value="1"/>
</dbReference>
<accession>I4C6C8</accession>
<dbReference type="InterPro" id="IPR019734">
    <property type="entry name" value="TPR_rpt"/>
</dbReference>
<dbReference type="SUPFAM" id="SSF48452">
    <property type="entry name" value="TPR-like"/>
    <property type="match status" value="2"/>
</dbReference>
<dbReference type="InterPro" id="IPR011990">
    <property type="entry name" value="TPR-like_helical_dom_sf"/>
</dbReference>
<dbReference type="Gene3D" id="1.25.40.10">
    <property type="entry name" value="Tetratricopeptide repeat domain"/>
    <property type="match status" value="2"/>
</dbReference>
<dbReference type="NCBIfam" id="NF047558">
    <property type="entry name" value="TPR_END_plus"/>
    <property type="match status" value="1"/>
</dbReference>
<organism evidence="6 7">
    <name type="scientific">Desulfomonile tiedjei (strain ATCC 49306 / DSM 6799 / DCB-1)</name>
    <dbReference type="NCBI Taxonomy" id="706587"/>
    <lineage>
        <taxon>Bacteria</taxon>
        <taxon>Pseudomonadati</taxon>
        <taxon>Thermodesulfobacteriota</taxon>
        <taxon>Desulfomonilia</taxon>
        <taxon>Desulfomonilales</taxon>
        <taxon>Desulfomonilaceae</taxon>
        <taxon>Desulfomonile</taxon>
    </lineage>
</organism>
<feature type="transmembrane region" description="Helical" evidence="5">
    <location>
        <begin position="44"/>
        <end position="62"/>
    </location>
</feature>
<dbReference type="PROSITE" id="PS50293">
    <property type="entry name" value="TPR_REGION"/>
    <property type="match status" value="1"/>
</dbReference>
<feature type="region of interest" description="Disordered" evidence="4">
    <location>
        <begin position="1"/>
        <end position="32"/>
    </location>
</feature>
<keyword evidence="7" id="KW-1185">Reference proteome</keyword>
<dbReference type="Pfam" id="PF14559">
    <property type="entry name" value="TPR_19"/>
    <property type="match status" value="1"/>
</dbReference>
<dbReference type="GO" id="GO:0016788">
    <property type="term" value="F:hydrolase activity, acting on ester bonds"/>
    <property type="evidence" value="ECO:0007669"/>
    <property type="project" value="UniProtKB-ARBA"/>
</dbReference>
<keyword evidence="1" id="KW-0677">Repeat</keyword>
<dbReference type="HOGENOM" id="CLU_377612_0_0_7"/>
<evidence type="ECO:0000313" key="7">
    <source>
        <dbReference type="Proteomes" id="UP000006055"/>
    </source>
</evidence>
<keyword evidence="5" id="KW-1133">Transmembrane helix</keyword>
<feature type="compositionally biased region" description="Basic residues" evidence="4">
    <location>
        <begin position="1"/>
        <end position="10"/>
    </location>
</feature>
<dbReference type="PATRIC" id="fig|706587.4.peg.2802"/>
<feature type="repeat" description="TPR" evidence="3">
    <location>
        <begin position="609"/>
        <end position="642"/>
    </location>
</feature>
<dbReference type="SMART" id="SM00028">
    <property type="entry name" value="TPR"/>
    <property type="match status" value="6"/>
</dbReference>
<name>I4C6C8_DESTA</name>
<evidence type="ECO:0000256" key="2">
    <source>
        <dbReference type="ARBA" id="ARBA00022803"/>
    </source>
</evidence>
<dbReference type="Pfam" id="PF13432">
    <property type="entry name" value="TPR_16"/>
    <property type="match status" value="1"/>
</dbReference>
<reference evidence="7" key="1">
    <citation type="submission" date="2012-06" db="EMBL/GenBank/DDBJ databases">
        <title>Complete sequence of chromosome of Desulfomonile tiedjei DSM 6799.</title>
        <authorList>
            <person name="Lucas S."/>
            <person name="Copeland A."/>
            <person name="Lapidus A."/>
            <person name="Glavina del Rio T."/>
            <person name="Dalin E."/>
            <person name="Tice H."/>
            <person name="Bruce D."/>
            <person name="Goodwin L."/>
            <person name="Pitluck S."/>
            <person name="Peters L."/>
            <person name="Ovchinnikova G."/>
            <person name="Zeytun A."/>
            <person name="Lu M."/>
            <person name="Kyrpides N."/>
            <person name="Mavromatis K."/>
            <person name="Ivanova N."/>
            <person name="Brettin T."/>
            <person name="Detter J.C."/>
            <person name="Han C."/>
            <person name="Larimer F."/>
            <person name="Land M."/>
            <person name="Hauser L."/>
            <person name="Markowitz V."/>
            <person name="Cheng J.-F."/>
            <person name="Hugenholtz P."/>
            <person name="Woyke T."/>
            <person name="Wu D."/>
            <person name="Spring S."/>
            <person name="Schroeder M."/>
            <person name="Brambilla E."/>
            <person name="Klenk H.-P."/>
            <person name="Eisen J.A."/>
        </authorList>
    </citation>
    <scope>NUCLEOTIDE SEQUENCE [LARGE SCALE GENOMIC DNA]</scope>
    <source>
        <strain evidence="7">ATCC 49306 / DSM 6799 / DCB-1</strain>
    </source>
</reference>
<dbReference type="Gene3D" id="3.40.50.1110">
    <property type="entry name" value="SGNH hydrolase"/>
    <property type="match status" value="1"/>
</dbReference>
<protein>
    <submittedName>
        <fullName evidence="6">Tetratricopeptide repeat protein,putative transcriptional regulator</fullName>
    </submittedName>
</protein>
<feature type="repeat" description="TPR" evidence="3">
    <location>
        <begin position="677"/>
        <end position="710"/>
    </location>
</feature>
<evidence type="ECO:0000256" key="1">
    <source>
        <dbReference type="ARBA" id="ARBA00022737"/>
    </source>
</evidence>
<keyword evidence="5" id="KW-0812">Transmembrane</keyword>
<proteinExistence type="predicted"/>
<evidence type="ECO:0000256" key="3">
    <source>
        <dbReference type="PROSITE-ProRule" id="PRU00339"/>
    </source>
</evidence>
<dbReference type="PROSITE" id="PS50005">
    <property type="entry name" value="TPR"/>
    <property type="match status" value="3"/>
</dbReference>
<dbReference type="Pfam" id="PF13414">
    <property type="entry name" value="TPR_11"/>
    <property type="match status" value="1"/>
</dbReference>
<evidence type="ECO:0000256" key="5">
    <source>
        <dbReference type="SAM" id="Phobius"/>
    </source>
</evidence>
<dbReference type="KEGG" id="dti:Desti_2437"/>
<dbReference type="EMBL" id="CP003360">
    <property type="protein sequence ID" value="AFM25119.1"/>
    <property type="molecule type" value="Genomic_DNA"/>
</dbReference>